<accession>A0A836KN41</accession>
<dbReference type="Proteomes" id="UP000674143">
    <property type="component" value="Chromosome 31"/>
</dbReference>
<gene>
    <name evidence="1" type="ORF">LSCM4_03423</name>
</gene>
<organism evidence="1 2">
    <name type="scientific">Leishmania orientalis</name>
    <dbReference type="NCBI Taxonomy" id="2249476"/>
    <lineage>
        <taxon>Eukaryota</taxon>
        <taxon>Discoba</taxon>
        <taxon>Euglenozoa</taxon>
        <taxon>Kinetoplastea</taxon>
        <taxon>Metakinetoplastina</taxon>
        <taxon>Trypanosomatida</taxon>
        <taxon>Trypanosomatidae</taxon>
        <taxon>Leishmaniinae</taxon>
        <taxon>Leishmania</taxon>
    </lineage>
</organism>
<dbReference type="GeneID" id="92359362"/>
<dbReference type="EMBL" id="JAFHLR010000031">
    <property type="protein sequence ID" value="KAG5471863.1"/>
    <property type="molecule type" value="Genomic_DNA"/>
</dbReference>
<name>A0A836KN41_9TRYP</name>
<sequence>MSPLGTAMPMPTYIRLLRDNPFIFTAGKTAATGVLLCAGNPPYPRRRGGVPRDVRV</sequence>
<dbReference type="RefSeq" id="XP_067060980.1">
    <property type="nucleotide sequence ID" value="XM_067205428.1"/>
</dbReference>
<comment type="caution">
    <text evidence="1">The sequence shown here is derived from an EMBL/GenBank/DDBJ whole genome shotgun (WGS) entry which is preliminary data.</text>
</comment>
<dbReference type="KEGG" id="loi:92359362"/>
<protein>
    <submittedName>
        <fullName evidence="1">Uncharacterized protein</fullName>
    </submittedName>
</protein>
<keyword evidence="2" id="KW-1185">Reference proteome</keyword>
<dbReference type="AlphaFoldDB" id="A0A836KN41"/>
<reference evidence="1 2" key="1">
    <citation type="submission" date="2021-02" db="EMBL/GenBank/DDBJ databases">
        <title>Leishmania (Mundinia) orientalis Genome sequencing and assembly.</title>
        <authorList>
            <person name="Almutairi H."/>
            <person name="Gatherer D."/>
        </authorList>
    </citation>
    <scope>NUCLEOTIDE SEQUENCE [LARGE SCALE GENOMIC DNA]</scope>
    <source>
        <strain evidence="1">LSCM4</strain>
    </source>
</reference>
<proteinExistence type="predicted"/>
<evidence type="ECO:0000313" key="1">
    <source>
        <dbReference type="EMBL" id="KAG5471863.1"/>
    </source>
</evidence>
<evidence type="ECO:0000313" key="2">
    <source>
        <dbReference type="Proteomes" id="UP000674143"/>
    </source>
</evidence>